<evidence type="ECO:0000313" key="3">
    <source>
        <dbReference type="EMBL" id="KKA17899.1"/>
    </source>
</evidence>
<dbReference type="Pfam" id="PF13668">
    <property type="entry name" value="Ferritin_2"/>
    <property type="match status" value="1"/>
</dbReference>
<keyword evidence="4" id="KW-1185">Reference proteome</keyword>
<keyword evidence="2" id="KW-0732">Signal</keyword>
<feature type="region of interest" description="Disordered" evidence="1">
    <location>
        <begin position="27"/>
        <end position="46"/>
    </location>
</feature>
<dbReference type="Proteomes" id="UP000053958">
    <property type="component" value="Unassembled WGS sequence"/>
</dbReference>
<name>A0A0F4YI57_RASE3</name>
<organism evidence="3 4">
    <name type="scientific">Rasamsonia emersonii (strain ATCC 16479 / CBS 393.64 / IMI 116815)</name>
    <dbReference type="NCBI Taxonomy" id="1408163"/>
    <lineage>
        <taxon>Eukaryota</taxon>
        <taxon>Fungi</taxon>
        <taxon>Dikarya</taxon>
        <taxon>Ascomycota</taxon>
        <taxon>Pezizomycotina</taxon>
        <taxon>Eurotiomycetes</taxon>
        <taxon>Eurotiomycetidae</taxon>
        <taxon>Eurotiales</taxon>
        <taxon>Trichocomaceae</taxon>
        <taxon>Rasamsonia</taxon>
    </lineage>
</organism>
<evidence type="ECO:0000256" key="2">
    <source>
        <dbReference type="SAM" id="SignalP"/>
    </source>
</evidence>
<protein>
    <recommendedName>
        <fullName evidence="5">Sexual development protein (LsdA)</fullName>
    </recommendedName>
</protein>
<evidence type="ECO:0000313" key="4">
    <source>
        <dbReference type="Proteomes" id="UP000053958"/>
    </source>
</evidence>
<feature type="chain" id="PRO_5002481625" description="Sexual development protein (LsdA)" evidence="2">
    <location>
        <begin position="19"/>
        <end position="344"/>
    </location>
</feature>
<dbReference type="EMBL" id="LASV01000532">
    <property type="protein sequence ID" value="KKA17899.1"/>
    <property type="molecule type" value="Genomic_DNA"/>
</dbReference>
<accession>A0A0F4YI57</accession>
<dbReference type="OrthoDB" id="5293813at2759"/>
<evidence type="ECO:0008006" key="5">
    <source>
        <dbReference type="Google" id="ProtNLM"/>
    </source>
</evidence>
<comment type="caution">
    <text evidence="3">The sequence shown here is derived from an EMBL/GenBank/DDBJ whole genome shotgun (WGS) entry which is preliminary data.</text>
</comment>
<proteinExistence type="predicted"/>
<feature type="signal peptide" evidence="2">
    <location>
        <begin position="1"/>
        <end position="18"/>
    </location>
</feature>
<evidence type="ECO:0000256" key="1">
    <source>
        <dbReference type="SAM" id="MobiDB-lite"/>
    </source>
</evidence>
<dbReference type="AlphaFoldDB" id="A0A0F4YI57"/>
<dbReference type="RefSeq" id="XP_013324511.1">
    <property type="nucleotide sequence ID" value="XM_013469057.1"/>
</dbReference>
<reference evidence="3 4" key="1">
    <citation type="submission" date="2015-04" db="EMBL/GenBank/DDBJ databases">
        <authorList>
            <person name="Heijne W.H."/>
            <person name="Fedorova N.D."/>
            <person name="Nierman W.C."/>
            <person name="Vollebregt A.W."/>
            <person name="Zhao Z."/>
            <person name="Wu L."/>
            <person name="Kumar M."/>
            <person name="Stam H."/>
            <person name="van den Berg M.A."/>
            <person name="Pel H.J."/>
        </authorList>
    </citation>
    <scope>NUCLEOTIDE SEQUENCE [LARGE SCALE GENOMIC DNA]</scope>
    <source>
        <strain evidence="3 4">CBS 393.64</strain>
    </source>
</reference>
<sequence>MRVIFSVAALSLSYLAAASPLPRSSSPFPLKDGFPTPTRPNCNRSSSGPLAPCPTLIAFNELFEVAFFDSLIHNITTNVSGFEVKNAKSRELLLKALEAAKAQEELHALNANNALQAFTGQPIQPCRYKFPSTDLDSAITLAGTFTSVVLGTLQDVIQVFAKNGDVGLTRAVASVVGQEGEQEGFFRQLQGKVPNELPFLTTSTRDFAINALNQTFIVPGSCPNIQVIQGLKVFEPLTLLSKPEAKTEPIQFSFETTDTTKNMEGLKLVYVNQQNLPIVEDFTVVKTEGSTVTIEATFPYDENELNGLTITTVVEGASGSGSNFTDAQAVADATKFGPALIIVN</sequence>
<dbReference type="GeneID" id="25320424"/>
<gene>
    <name evidence="3" type="ORF">T310_8164</name>
</gene>